<dbReference type="AlphaFoldDB" id="A0A067TT36"/>
<protein>
    <submittedName>
        <fullName evidence="2">Uncharacterized protein</fullName>
    </submittedName>
</protein>
<sequence>MEVSPALSKQSPTGGNPVTTQPTAGAARSFIHGVSMPANANAEHQTAASRPRGGGAARDCCIGMLGAFVCSECCEGICDCVADILCCPCEMLC</sequence>
<evidence type="ECO:0000256" key="1">
    <source>
        <dbReference type="SAM" id="MobiDB-lite"/>
    </source>
</evidence>
<feature type="region of interest" description="Disordered" evidence="1">
    <location>
        <begin position="1"/>
        <end position="23"/>
    </location>
</feature>
<organism evidence="2 3">
    <name type="scientific">Galerina marginata (strain CBS 339.88)</name>
    <dbReference type="NCBI Taxonomy" id="685588"/>
    <lineage>
        <taxon>Eukaryota</taxon>
        <taxon>Fungi</taxon>
        <taxon>Dikarya</taxon>
        <taxon>Basidiomycota</taxon>
        <taxon>Agaricomycotina</taxon>
        <taxon>Agaricomycetes</taxon>
        <taxon>Agaricomycetidae</taxon>
        <taxon>Agaricales</taxon>
        <taxon>Agaricineae</taxon>
        <taxon>Strophariaceae</taxon>
        <taxon>Galerina</taxon>
    </lineage>
</organism>
<evidence type="ECO:0000313" key="3">
    <source>
        <dbReference type="Proteomes" id="UP000027222"/>
    </source>
</evidence>
<dbReference type="OrthoDB" id="3006545at2759"/>
<dbReference type="EMBL" id="KL142369">
    <property type="protein sequence ID" value="KDR83069.1"/>
    <property type="molecule type" value="Genomic_DNA"/>
</dbReference>
<name>A0A067TT36_GALM3</name>
<evidence type="ECO:0000313" key="2">
    <source>
        <dbReference type="EMBL" id="KDR83069.1"/>
    </source>
</evidence>
<feature type="compositionally biased region" description="Polar residues" evidence="1">
    <location>
        <begin position="7"/>
        <end position="23"/>
    </location>
</feature>
<dbReference type="Proteomes" id="UP000027222">
    <property type="component" value="Unassembled WGS sequence"/>
</dbReference>
<dbReference type="HOGENOM" id="CLU_175705_0_0_1"/>
<gene>
    <name evidence="2" type="ORF">GALMADRAFT_238876</name>
</gene>
<accession>A0A067TT36</accession>
<keyword evidence="3" id="KW-1185">Reference proteome</keyword>
<reference evidence="3" key="1">
    <citation type="journal article" date="2014" name="Proc. Natl. Acad. Sci. U.S.A.">
        <title>Extensive sampling of basidiomycete genomes demonstrates inadequacy of the white-rot/brown-rot paradigm for wood decay fungi.</title>
        <authorList>
            <person name="Riley R."/>
            <person name="Salamov A.A."/>
            <person name="Brown D.W."/>
            <person name="Nagy L.G."/>
            <person name="Floudas D."/>
            <person name="Held B.W."/>
            <person name="Levasseur A."/>
            <person name="Lombard V."/>
            <person name="Morin E."/>
            <person name="Otillar R."/>
            <person name="Lindquist E.A."/>
            <person name="Sun H."/>
            <person name="LaButti K.M."/>
            <person name="Schmutz J."/>
            <person name="Jabbour D."/>
            <person name="Luo H."/>
            <person name="Baker S.E."/>
            <person name="Pisabarro A.G."/>
            <person name="Walton J.D."/>
            <person name="Blanchette R.A."/>
            <person name="Henrissat B."/>
            <person name="Martin F."/>
            <person name="Cullen D."/>
            <person name="Hibbett D.S."/>
            <person name="Grigoriev I.V."/>
        </authorList>
    </citation>
    <scope>NUCLEOTIDE SEQUENCE [LARGE SCALE GENOMIC DNA]</scope>
    <source>
        <strain evidence="3">CBS 339.88</strain>
    </source>
</reference>
<proteinExistence type="predicted"/>